<name>A0A0H4X6X5_9BACT</name>
<sequence>MSPVTLQINLAPTDYPHARLILPHQLRQLGPSVEEVLLVLDLHRSQGSRFAGAWLERKPKMDALLAELSSADPRIRVAEVDYSPATTKALAEQFFGGTRLPMKDSRGGPFHSYFFGLWAAKHRHVLHLDADMLIGGASRTWMAEAEAQLASREELVSCSPLSGPPRADGSIAGDRRWYEPDAQVPQAFRFQRFSTRAFFVDRDALMRRVGVLSAKLAPPIHVLRALRAGNPPYREPENLVTRRLKRRGLWRLDFLGASPGLWTLHPQYRSPTFYERLPELISRVEAGDMPDAQRGQENVQDCLVDWSDVRAARRKWWRRG</sequence>
<dbReference type="AlphaFoldDB" id="A0A0H4X6X5"/>
<dbReference type="STRING" id="1297742.A176_006600"/>
<organism evidence="1 2">
    <name type="scientific">Pseudomyxococcus hansupus</name>
    <dbReference type="NCBI Taxonomy" id="1297742"/>
    <lineage>
        <taxon>Bacteria</taxon>
        <taxon>Pseudomonadati</taxon>
        <taxon>Myxococcota</taxon>
        <taxon>Myxococcia</taxon>
        <taxon>Myxococcales</taxon>
        <taxon>Cystobacterineae</taxon>
        <taxon>Myxococcaceae</taxon>
        <taxon>Pseudomyxococcus</taxon>
    </lineage>
</organism>
<reference evidence="1 2" key="1">
    <citation type="journal article" date="2016" name="PLoS ONE">
        <title>Complete Genome Sequence and Comparative Genomics of a Novel Myxobacterium Myxococcus hansupus.</title>
        <authorList>
            <person name="Sharma G."/>
            <person name="Narwani T."/>
            <person name="Subramanian S."/>
        </authorList>
    </citation>
    <scope>NUCLEOTIDE SEQUENCE [LARGE SCALE GENOMIC DNA]</scope>
    <source>
        <strain evidence="2">mixupus</strain>
    </source>
</reference>
<dbReference type="eggNOG" id="COG1216">
    <property type="taxonomic scope" value="Bacteria"/>
</dbReference>
<dbReference type="KEGG" id="mym:A176_006600"/>
<dbReference type="Proteomes" id="UP000009026">
    <property type="component" value="Chromosome"/>
</dbReference>
<gene>
    <name evidence="1" type="ORF">A176_006600</name>
</gene>
<proteinExistence type="predicted"/>
<accession>A0A0H4X6X5</accession>
<dbReference type="EMBL" id="CP012109">
    <property type="protein sequence ID" value="AKQ69688.1"/>
    <property type="molecule type" value="Genomic_DNA"/>
</dbReference>
<keyword evidence="2" id="KW-1185">Reference proteome</keyword>
<protein>
    <submittedName>
        <fullName evidence="1">Uncharacterized protein</fullName>
    </submittedName>
</protein>
<dbReference type="OrthoDB" id="5379371at2"/>
<evidence type="ECO:0000313" key="1">
    <source>
        <dbReference type="EMBL" id="AKQ69688.1"/>
    </source>
</evidence>
<evidence type="ECO:0000313" key="2">
    <source>
        <dbReference type="Proteomes" id="UP000009026"/>
    </source>
</evidence>
<dbReference type="PATRIC" id="fig|1297742.4.peg.6690"/>
<dbReference type="RefSeq" id="WP_002636249.1">
    <property type="nucleotide sequence ID" value="NZ_CP012109.1"/>
</dbReference>